<accession>A0AAN7KF15</accession>
<dbReference type="Proteomes" id="UP001346149">
    <property type="component" value="Unassembled WGS sequence"/>
</dbReference>
<proteinExistence type="predicted"/>
<dbReference type="EMBL" id="JAXQNO010000023">
    <property type="protein sequence ID" value="KAK4764907.1"/>
    <property type="molecule type" value="Genomic_DNA"/>
</dbReference>
<evidence type="ECO:0000313" key="1">
    <source>
        <dbReference type="EMBL" id="KAK4764907.1"/>
    </source>
</evidence>
<organism evidence="1 2">
    <name type="scientific">Trapa natans</name>
    <name type="common">Water chestnut</name>
    <dbReference type="NCBI Taxonomy" id="22666"/>
    <lineage>
        <taxon>Eukaryota</taxon>
        <taxon>Viridiplantae</taxon>
        <taxon>Streptophyta</taxon>
        <taxon>Embryophyta</taxon>
        <taxon>Tracheophyta</taxon>
        <taxon>Spermatophyta</taxon>
        <taxon>Magnoliopsida</taxon>
        <taxon>eudicotyledons</taxon>
        <taxon>Gunneridae</taxon>
        <taxon>Pentapetalae</taxon>
        <taxon>rosids</taxon>
        <taxon>malvids</taxon>
        <taxon>Myrtales</taxon>
        <taxon>Lythraceae</taxon>
        <taxon>Trapa</taxon>
    </lineage>
</organism>
<comment type="caution">
    <text evidence="1">The sequence shown here is derived from an EMBL/GenBank/DDBJ whole genome shotgun (WGS) entry which is preliminary data.</text>
</comment>
<keyword evidence="2" id="KW-1185">Reference proteome</keyword>
<sequence>MMIFLPDNEPEGLPLPWLSLATSSLVPQVGLVTNKDDDYVLVSVAWSSSSQRDSRRQSPCLKLDADSRLGVLAELVPPEPGEYLRLPDGRVANQHHLEDSLSSGSHCRSLRHWPLKSKLLYLLTRKTSNE</sequence>
<reference evidence="1 2" key="1">
    <citation type="journal article" date="2023" name="Hortic Res">
        <title>Pangenome of water caltrop reveals structural variations and asymmetric subgenome divergence after allopolyploidization.</title>
        <authorList>
            <person name="Zhang X."/>
            <person name="Chen Y."/>
            <person name="Wang L."/>
            <person name="Yuan Y."/>
            <person name="Fang M."/>
            <person name="Shi L."/>
            <person name="Lu R."/>
            <person name="Comes H.P."/>
            <person name="Ma Y."/>
            <person name="Chen Y."/>
            <person name="Huang G."/>
            <person name="Zhou Y."/>
            <person name="Zheng Z."/>
            <person name="Qiu Y."/>
        </authorList>
    </citation>
    <scope>NUCLEOTIDE SEQUENCE [LARGE SCALE GENOMIC DNA]</scope>
    <source>
        <strain evidence="1">F231</strain>
    </source>
</reference>
<dbReference type="AlphaFoldDB" id="A0AAN7KF15"/>
<protein>
    <submittedName>
        <fullName evidence="1">Uncharacterized protein</fullName>
    </submittedName>
</protein>
<name>A0AAN7KF15_TRANT</name>
<evidence type="ECO:0000313" key="2">
    <source>
        <dbReference type="Proteomes" id="UP001346149"/>
    </source>
</evidence>
<gene>
    <name evidence="1" type="ORF">SAY86_025997</name>
</gene>